<name>A0A3A3GJB8_PANTH</name>
<sequence>MGIFNCDWLSFTVDFKGYQAASGADAKDVFDPEQNKHLARLFAALDEQREKSDDGYIDLGLFNFRVLNHGSRSYYYLLHNDDLEIRLAKFRSKKEEVFPVYVHFKSQFLWTDIYSVTMLDEKYRMVIEWLEDVLNCKYIRSKINRMDLCYHTDDVPEGFNTKQFVGRYTSADTRETHRVTTGINIGSRMTQKLYLRCYNKFLEARAKKKVWFFKLWERNGMNIRKVWNIEFQIDREFFTEFKVGQRKLDTAEDAIEYMAVLWNYLTAEWISYRIPDDDRRSRWTIHPWWLSLSKFSETDAKVSREMQRELPTMESIIPGLRGYLTSYAARMGGNLQDGSLFQTLLEDINKYDEQAGKQFAEVVDVKRQLMDPACEKQLAERLAKLIETEEDLHKRARKGEIEKVSTLYGLPKDIKKRDADTSLPNGQK</sequence>
<evidence type="ECO:0000313" key="3">
    <source>
        <dbReference type="Proteomes" id="UP000266177"/>
    </source>
</evidence>
<dbReference type="EMBL" id="QYZD01000011">
    <property type="protein sequence ID" value="RJG23323.1"/>
    <property type="molecule type" value="Genomic_DNA"/>
</dbReference>
<comment type="caution">
    <text evidence="1">The sequence shown here is derived from an EMBL/GenBank/DDBJ whole genome shotgun (WGS) entry which is preliminary data.</text>
</comment>
<dbReference type="EMBL" id="QYZD01000011">
    <property type="protein sequence ID" value="RJG23306.1"/>
    <property type="molecule type" value="Genomic_DNA"/>
</dbReference>
<protein>
    <recommendedName>
        <fullName evidence="4">Replication initiation factor</fullName>
    </recommendedName>
</protein>
<dbReference type="AlphaFoldDB" id="A0A3A3GJB8"/>
<proteinExistence type="predicted"/>
<accession>A0A3A3GJB8</accession>
<dbReference type="OrthoDB" id="5396022at2"/>
<evidence type="ECO:0000313" key="2">
    <source>
        <dbReference type="EMBL" id="RJG23323.1"/>
    </source>
</evidence>
<evidence type="ECO:0000313" key="1">
    <source>
        <dbReference type="EMBL" id="RJG23306.1"/>
    </source>
</evidence>
<reference evidence="1 3" key="1">
    <citation type="submission" date="2018-09" db="EMBL/GenBank/DDBJ databases">
        <title>Paenibacillus SK2017-BO5.</title>
        <authorList>
            <person name="Piskunova J.V."/>
            <person name="Dubiley S.A."/>
            <person name="Severinov K.V."/>
        </authorList>
    </citation>
    <scope>NUCLEOTIDE SEQUENCE [LARGE SCALE GENOMIC DNA]</scope>
    <source>
        <strain evidence="1 3">BO5</strain>
    </source>
</reference>
<evidence type="ECO:0008006" key="4">
    <source>
        <dbReference type="Google" id="ProtNLM"/>
    </source>
</evidence>
<gene>
    <name evidence="1" type="ORF">DQX05_13740</name>
    <name evidence="2" type="ORF">DQX05_13830</name>
</gene>
<organism evidence="1 3">
    <name type="scientific">Paenibacillus thiaminolyticus</name>
    <name type="common">Bacillus thiaminolyticus</name>
    <dbReference type="NCBI Taxonomy" id="49283"/>
    <lineage>
        <taxon>Bacteria</taxon>
        <taxon>Bacillati</taxon>
        <taxon>Bacillota</taxon>
        <taxon>Bacilli</taxon>
        <taxon>Bacillales</taxon>
        <taxon>Paenibacillaceae</taxon>
        <taxon>Paenibacillus</taxon>
    </lineage>
</organism>
<dbReference type="Proteomes" id="UP000266177">
    <property type="component" value="Unassembled WGS sequence"/>
</dbReference>
<dbReference type="RefSeq" id="WP_119794176.1">
    <property type="nucleotide sequence ID" value="NZ_QYZD01000011.1"/>
</dbReference>